<dbReference type="Proteomes" id="UP000248887">
    <property type="component" value="Unassembled WGS sequence"/>
</dbReference>
<dbReference type="PANTHER" id="PTHR21272:SF3">
    <property type="entry name" value="CATABOLIC 3-DEHYDROQUINASE"/>
    <property type="match status" value="1"/>
</dbReference>
<comment type="catalytic activity">
    <reaction evidence="1 8">
        <text>3-dehydroquinate = 3-dehydroshikimate + H2O</text>
        <dbReference type="Rhea" id="RHEA:21096"/>
        <dbReference type="ChEBI" id="CHEBI:15377"/>
        <dbReference type="ChEBI" id="CHEBI:16630"/>
        <dbReference type="ChEBI" id="CHEBI:32364"/>
        <dbReference type="EC" id="4.2.1.10"/>
    </reaction>
</comment>
<comment type="similarity">
    <text evidence="3 8">Belongs to the type-II 3-dehydroquinase family.</text>
</comment>
<dbReference type="Gene3D" id="3.40.50.9100">
    <property type="entry name" value="Dehydroquinase, class II"/>
    <property type="match status" value="1"/>
</dbReference>
<dbReference type="GO" id="GO:0003855">
    <property type="term" value="F:3-dehydroquinate dehydratase activity"/>
    <property type="evidence" value="ECO:0007669"/>
    <property type="project" value="UniProtKB-UniRule"/>
</dbReference>
<dbReference type="EMBL" id="QFQD01000062">
    <property type="protein sequence ID" value="PZQ80545.1"/>
    <property type="molecule type" value="Genomic_DNA"/>
</dbReference>
<dbReference type="PIRSF" id="PIRSF001399">
    <property type="entry name" value="DHquinase_II"/>
    <property type="match status" value="1"/>
</dbReference>
<evidence type="ECO:0000256" key="4">
    <source>
        <dbReference type="ARBA" id="ARBA00011193"/>
    </source>
</evidence>
<dbReference type="EC" id="4.2.1.10" evidence="5 8"/>
<name>A0A2W5R076_ANCNO</name>
<evidence type="ECO:0000256" key="7">
    <source>
        <dbReference type="ARBA" id="ARBA00023239"/>
    </source>
</evidence>
<dbReference type="HAMAP" id="MF_00169">
    <property type="entry name" value="AroQ"/>
    <property type="match status" value="1"/>
</dbReference>
<dbReference type="UniPathway" id="UPA00053">
    <property type="reaction ID" value="UER00086"/>
</dbReference>
<dbReference type="CDD" id="cd00466">
    <property type="entry name" value="DHQase_II"/>
    <property type="match status" value="1"/>
</dbReference>
<feature type="binding site" evidence="8">
    <location>
        <position position="92"/>
    </location>
    <ligand>
        <name>substrate</name>
    </ligand>
</feature>
<dbReference type="NCBIfam" id="NF003807">
    <property type="entry name" value="PRK05395.1-4"/>
    <property type="match status" value="1"/>
</dbReference>
<comment type="caution">
    <text evidence="8">Lacks conserved residue(s) required for the propagation of feature annotation.</text>
</comment>
<evidence type="ECO:0000256" key="8">
    <source>
        <dbReference type="HAMAP-Rule" id="MF_00169"/>
    </source>
</evidence>
<keyword evidence="7 8" id="KW-0456">Lyase</keyword>
<gene>
    <name evidence="8" type="primary">aroQ</name>
    <name evidence="10" type="ORF">DI549_16770</name>
</gene>
<dbReference type="GO" id="GO:0009073">
    <property type="term" value="P:aromatic amino acid family biosynthetic process"/>
    <property type="evidence" value="ECO:0007669"/>
    <property type="project" value="UniProtKB-KW"/>
</dbReference>
<dbReference type="Pfam" id="PF01220">
    <property type="entry name" value="DHquinase_II"/>
    <property type="match status" value="1"/>
</dbReference>
<dbReference type="NCBIfam" id="NF003805">
    <property type="entry name" value="PRK05395.1-2"/>
    <property type="match status" value="1"/>
</dbReference>
<evidence type="ECO:0000256" key="6">
    <source>
        <dbReference type="ARBA" id="ARBA00023141"/>
    </source>
</evidence>
<comment type="subunit">
    <text evidence="4 8">Homododecamer.</text>
</comment>
<dbReference type="NCBIfam" id="NF003806">
    <property type="entry name" value="PRK05395.1-3"/>
    <property type="match status" value="1"/>
</dbReference>
<dbReference type="PANTHER" id="PTHR21272">
    <property type="entry name" value="CATABOLIC 3-DEHYDROQUINASE"/>
    <property type="match status" value="1"/>
</dbReference>
<evidence type="ECO:0000256" key="9">
    <source>
        <dbReference type="PIRSR" id="PIRSR001399-1"/>
    </source>
</evidence>
<organism evidence="10 11">
    <name type="scientific">Ancylobacter novellus</name>
    <name type="common">Thiobacillus novellus</name>
    <dbReference type="NCBI Taxonomy" id="921"/>
    <lineage>
        <taxon>Bacteria</taxon>
        <taxon>Pseudomonadati</taxon>
        <taxon>Pseudomonadota</taxon>
        <taxon>Alphaproteobacteria</taxon>
        <taxon>Hyphomicrobiales</taxon>
        <taxon>Xanthobacteraceae</taxon>
        <taxon>Ancylobacter</taxon>
    </lineage>
</organism>
<feature type="active site" description="Proton donor" evidence="8 9">
    <location>
        <position position="105"/>
    </location>
</feature>
<evidence type="ECO:0000256" key="5">
    <source>
        <dbReference type="ARBA" id="ARBA00012060"/>
    </source>
</evidence>
<dbReference type="InterPro" id="IPR036441">
    <property type="entry name" value="DHquinase_II_sf"/>
</dbReference>
<keyword evidence="6 8" id="KW-0057">Aromatic amino acid biosynthesis</keyword>
<evidence type="ECO:0000256" key="2">
    <source>
        <dbReference type="ARBA" id="ARBA00004902"/>
    </source>
</evidence>
<accession>A0A2W5R076</accession>
<protein>
    <recommendedName>
        <fullName evidence="5 8">3-dehydroquinate dehydratase</fullName>
        <shortName evidence="8">3-dehydroquinase</shortName>
        <ecNumber evidence="5 8">4.2.1.10</ecNumber>
    </recommendedName>
    <alternativeName>
        <fullName evidence="8">Type II DHQase</fullName>
    </alternativeName>
</protein>
<reference evidence="10 11" key="1">
    <citation type="submission" date="2017-08" db="EMBL/GenBank/DDBJ databases">
        <title>Infants hospitalized years apart are colonized by the same room-sourced microbial strains.</title>
        <authorList>
            <person name="Brooks B."/>
            <person name="Olm M.R."/>
            <person name="Firek B.A."/>
            <person name="Baker R."/>
            <person name="Thomas B.C."/>
            <person name="Morowitz M.J."/>
            <person name="Banfield J.F."/>
        </authorList>
    </citation>
    <scope>NUCLEOTIDE SEQUENCE [LARGE SCALE GENOMIC DNA]</scope>
    <source>
        <strain evidence="10">S2_005_001_R2_27</strain>
    </source>
</reference>
<evidence type="ECO:0000313" key="10">
    <source>
        <dbReference type="EMBL" id="PZQ80545.1"/>
    </source>
</evidence>
<dbReference type="AlphaFoldDB" id="A0A2W5R076"/>
<feature type="active site" description="Proton acceptor" evidence="8 9">
    <location>
        <position position="28"/>
    </location>
</feature>
<feature type="binding site" evidence="8">
    <location>
        <position position="79"/>
    </location>
    <ligand>
        <name>substrate</name>
    </ligand>
</feature>
<sequence length="151" mass="15945">MTVPAPLRIFVLNGPNTNLYGLDPTGPYGTLTIEDIAETCRARAEGLGARVDFRQSNHEGVLIDWIQEARTGADGIVINAGSLSYTSIGIADALSAVAKPAIQVHVSNVFKRESFRHHSPLSSVVTGCIIGLGPSGYPAAVEALIAHIRRG</sequence>
<comment type="pathway">
    <text evidence="2 8">Metabolic intermediate biosynthesis; chorismate biosynthesis; chorismate from D-erythrose 4-phosphate and phosphoenolpyruvate: step 3/7.</text>
</comment>
<dbReference type="GO" id="GO:0008652">
    <property type="term" value="P:amino acid biosynthetic process"/>
    <property type="evidence" value="ECO:0007669"/>
    <property type="project" value="UniProtKB-KW"/>
</dbReference>
<feature type="binding site" evidence="8">
    <location>
        <position position="116"/>
    </location>
    <ligand>
        <name>substrate</name>
    </ligand>
</feature>
<feature type="binding site" evidence="8">
    <location>
        <begin position="106"/>
        <end position="107"/>
    </location>
    <ligand>
        <name>substrate</name>
    </ligand>
</feature>
<comment type="caution">
    <text evidence="10">The sequence shown here is derived from an EMBL/GenBank/DDBJ whole genome shotgun (WGS) entry which is preliminary data.</text>
</comment>
<comment type="function">
    <text evidence="8">Catalyzes a trans-dehydration via an enolate intermediate.</text>
</comment>
<evidence type="ECO:0000313" key="11">
    <source>
        <dbReference type="Proteomes" id="UP000248887"/>
    </source>
</evidence>
<dbReference type="SUPFAM" id="SSF52304">
    <property type="entry name" value="Type II 3-dehydroquinate dehydratase"/>
    <property type="match status" value="1"/>
</dbReference>
<dbReference type="InterPro" id="IPR001874">
    <property type="entry name" value="DHquinase_II"/>
</dbReference>
<evidence type="ECO:0000256" key="3">
    <source>
        <dbReference type="ARBA" id="ARBA00011037"/>
    </source>
</evidence>
<dbReference type="GO" id="GO:0009423">
    <property type="term" value="P:chorismate biosynthetic process"/>
    <property type="evidence" value="ECO:0007669"/>
    <property type="project" value="UniProtKB-UniRule"/>
</dbReference>
<proteinExistence type="inferred from homology"/>
<dbReference type="GO" id="GO:0019631">
    <property type="term" value="P:quinate catabolic process"/>
    <property type="evidence" value="ECO:0007669"/>
    <property type="project" value="TreeGrafter"/>
</dbReference>
<evidence type="ECO:0000256" key="1">
    <source>
        <dbReference type="ARBA" id="ARBA00001864"/>
    </source>
</evidence>
<keyword evidence="8" id="KW-0028">Amino-acid biosynthesis</keyword>